<evidence type="ECO:0000313" key="3">
    <source>
        <dbReference type="Proteomes" id="UP000766904"/>
    </source>
</evidence>
<protein>
    <submittedName>
        <fullName evidence="2">Transcriptional regulator</fullName>
    </submittedName>
</protein>
<dbReference type="Proteomes" id="UP000766904">
    <property type="component" value="Unassembled WGS sequence"/>
</dbReference>
<sequence>MSQKQSSRSSLDAVLDVLTDRHRRRLLVALLEHDSQTRSNVQIPDDIIVGDEELERLHVQMYHVHLPKLEAAGLVEWDRTTNEVQRGPQFETVRPLLDPIRDQVDDVLEE</sequence>
<comment type="caution">
    <text evidence="2">The sequence shown here is derived from an EMBL/GenBank/DDBJ whole genome shotgun (WGS) entry which is preliminary data.</text>
</comment>
<evidence type="ECO:0000313" key="2">
    <source>
        <dbReference type="EMBL" id="TYL38429.1"/>
    </source>
</evidence>
<name>A0A8J8Q696_9EURY</name>
<dbReference type="InterPro" id="IPR055768">
    <property type="entry name" value="DUF7344"/>
</dbReference>
<dbReference type="AlphaFoldDB" id="A0A8J8Q696"/>
<feature type="domain" description="DUF7344" evidence="1">
    <location>
        <begin position="16"/>
        <end position="84"/>
    </location>
</feature>
<gene>
    <name evidence="2" type="ORF">CV102_11510</name>
</gene>
<accession>A0A8J8Q696</accession>
<organism evidence="2 3">
    <name type="scientific">Natronococcus pandeyae</name>
    <dbReference type="NCBI Taxonomy" id="2055836"/>
    <lineage>
        <taxon>Archaea</taxon>
        <taxon>Methanobacteriati</taxon>
        <taxon>Methanobacteriota</taxon>
        <taxon>Stenosarchaea group</taxon>
        <taxon>Halobacteria</taxon>
        <taxon>Halobacteriales</taxon>
        <taxon>Natrialbaceae</taxon>
        <taxon>Natronococcus</taxon>
    </lineage>
</organism>
<dbReference type="InterPro" id="IPR036388">
    <property type="entry name" value="WH-like_DNA-bd_sf"/>
</dbReference>
<dbReference type="Gene3D" id="1.10.10.10">
    <property type="entry name" value="Winged helix-like DNA-binding domain superfamily/Winged helix DNA-binding domain"/>
    <property type="match status" value="1"/>
</dbReference>
<evidence type="ECO:0000259" key="1">
    <source>
        <dbReference type="Pfam" id="PF24035"/>
    </source>
</evidence>
<reference evidence="2" key="1">
    <citation type="submission" date="2017-11" db="EMBL/GenBank/DDBJ databases">
        <authorList>
            <person name="Kajale S.C."/>
            <person name="Sharma A."/>
        </authorList>
    </citation>
    <scope>NUCLEOTIDE SEQUENCE</scope>
    <source>
        <strain evidence="2">LS1_42</strain>
    </source>
</reference>
<keyword evidence="3" id="KW-1185">Reference proteome</keyword>
<dbReference type="EMBL" id="PHNJ01000005">
    <property type="protein sequence ID" value="TYL38429.1"/>
    <property type="molecule type" value="Genomic_DNA"/>
</dbReference>
<dbReference type="RefSeq" id="WP_148858127.1">
    <property type="nucleotide sequence ID" value="NZ_PHNJ01000005.1"/>
</dbReference>
<dbReference type="Pfam" id="PF24035">
    <property type="entry name" value="DUF7344"/>
    <property type="match status" value="1"/>
</dbReference>
<proteinExistence type="predicted"/>